<dbReference type="GO" id="GO:0016747">
    <property type="term" value="F:acyltransferase activity, transferring groups other than amino-acyl groups"/>
    <property type="evidence" value="ECO:0007669"/>
    <property type="project" value="InterPro"/>
</dbReference>
<reference evidence="3 4" key="1">
    <citation type="submission" date="2019-04" db="EMBL/GenBank/DDBJ databases">
        <title>Friends and foes A comparative genomics study of 23 Aspergillus species from section Flavi.</title>
        <authorList>
            <consortium name="DOE Joint Genome Institute"/>
            <person name="Kjaerbolling I."/>
            <person name="Vesth T."/>
            <person name="Frisvad J.C."/>
            <person name="Nybo J.L."/>
            <person name="Theobald S."/>
            <person name="Kildgaard S."/>
            <person name="Isbrandt T."/>
            <person name="Kuo A."/>
            <person name="Sato A."/>
            <person name="Lyhne E.K."/>
            <person name="Kogle M.E."/>
            <person name="Wiebenga A."/>
            <person name="Kun R.S."/>
            <person name="Lubbers R.J."/>
            <person name="Makela M.R."/>
            <person name="Barry K."/>
            <person name="Chovatia M."/>
            <person name="Clum A."/>
            <person name="Daum C."/>
            <person name="Haridas S."/>
            <person name="He G."/>
            <person name="LaButti K."/>
            <person name="Lipzen A."/>
            <person name="Mondo S."/>
            <person name="Riley R."/>
            <person name="Salamov A."/>
            <person name="Simmons B.A."/>
            <person name="Magnuson J.K."/>
            <person name="Henrissat B."/>
            <person name="Mortensen U.H."/>
            <person name="Larsen T.O."/>
            <person name="Devries R.P."/>
            <person name="Grigoriev I.V."/>
            <person name="Machida M."/>
            <person name="Baker S.E."/>
            <person name="Andersen M.R."/>
        </authorList>
    </citation>
    <scope>NUCLEOTIDE SEQUENCE [LARGE SCALE GENOMIC DNA]</scope>
    <source>
        <strain evidence="3 4">IBT 18842</strain>
    </source>
</reference>
<dbReference type="AlphaFoldDB" id="A0A5N6TG09"/>
<feature type="region of interest" description="Disordered" evidence="1">
    <location>
        <begin position="264"/>
        <end position="307"/>
    </location>
</feature>
<protein>
    <recommendedName>
        <fullName evidence="2">N-acetyltransferase domain-containing protein</fullName>
    </recommendedName>
</protein>
<accession>A0A5N6TG09</accession>
<evidence type="ECO:0000313" key="4">
    <source>
        <dbReference type="Proteomes" id="UP000325780"/>
    </source>
</evidence>
<dbReference type="InterPro" id="IPR053225">
    <property type="entry name" value="Acyl-CoA_N-acyltransferase"/>
</dbReference>
<evidence type="ECO:0000313" key="3">
    <source>
        <dbReference type="EMBL" id="KAE8145314.1"/>
    </source>
</evidence>
<gene>
    <name evidence="3" type="ORF">BDV25DRAFT_164932</name>
</gene>
<sequence length="405" mass="44133">MKLKHHISFSNLNSPMDPEKPYLEPCIHDYDPQALITLLKSHLPHSVPLLRRLQHGLAYPSSTSRILTTFSGADAPVSPWLAAHVDLFTGGETQIVIYSSLEAQTTSPFTERDGVSTLLAPPEILGQARAQLLTLLSHIKAELLPVYLSSIQPVGPTPNSSSPVLNPASSQPGLIPPPPGAFFIGNLHTGLFSLLKASGEYSHPDPVPGLRIHRFNNPPYVKYLFRGHQFVSPGSASAPLPAGYRFTDKTGRLGVQSHHLDLIRSRTSIPRSRETLNKLPGAPIYSDRETQPHPSDSSGAADNPHDRSAVGEMPIAWAFLGVDGSLATLHVEPEYRGQGLAMAVAQEAMRLGMAEGGIWRDHGEEGEVWVHTNALESNIASRRVMEKLGAEPAWTCTWTVLEWDL</sequence>
<proteinExistence type="predicted"/>
<dbReference type="PANTHER" id="PTHR20958">
    <property type="entry name" value="GLYCINE N-ACYLTRANSFERASE-LIKE PROTEIN"/>
    <property type="match status" value="1"/>
</dbReference>
<dbReference type="PROSITE" id="PS51186">
    <property type="entry name" value="GNAT"/>
    <property type="match status" value="1"/>
</dbReference>
<organism evidence="3 4">
    <name type="scientific">Aspergillus avenaceus</name>
    <dbReference type="NCBI Taxonomy" id="36643"/>
    <lineage>
        <taxon>Eukaryota</taxon>
        <taxon>Fungi</taxon>
        <taxon>Dikarya</taxon>
        <taxon>Ascomycota</taxon>
        <taxon>Pezizomycotina</taxon>
        <taxon>Eurotiomycetes</taxon>
        <taxon>Eurotiomycetidae</taxon>
        <taxon>Eurotiales</taxon>
        <taxon>Aspergillaceae</taxon>
        <taxon>Aspergillus</taxon>
        <taxon>Aspergillus subgen. Circumdati</taxon>
    </lineage>
</organism>
<dbReference type="OrthoDB" id="5335812at2759"/>
<dbReference type="Proteomes" id="UP000325780">
    <property type="component" value="Unassembled WGS sequence"/>
</dbReference>
<dbReference type="EMBL" id="ML742359">
    <property type="protein sequence ID" value="KAE8145314.1"/>
    <property type="molecule type" value="Genomic_DNA"/>
</dbReference>
<dbReference type="SUPFAM" id="SSF55729">
    <property type="entry name" value="Acyl-CoA N-acyltransferases (Nat)"/>
    <property type="match status" value="1"/>
</dbReference>
<dbReference type="Gene3D" id="3.40.630.30">
    <property type="match status" value="1"/>
</dbReference>
<dbReference type="InterPro" id="IPR013653">
    <property type="entry name" value="GCN5-like_dom"/>
</dbReference>
<dbReference type="InterPro" id="IPR016181">
    <property type="entry name" value="Acyl_CoA_acyltransferase"/>
</dbReference>
<feature type="domain" description="N-acetyltransferase" evidence="2">
    <location>
        <begin position="263"/>
        <end position="405"/>
    </location>
</feature>
<name>A0A5N6TG09_ASPAV</name>
<dbReference type="InterPro" id="IPR000182">
    <property type="entry name" value="GNAT_dom"/>
</dbReference>
<dbReference type="PANTHER" id="PTHR20958:SF6">
    <property type="entry name" value="GLYCINE N-ACYLTRANSFERASE-LIKE PROTEIN"/>
    <property type="match status" value="1"/>
</dbReference>
<evidence type="ECO:0000256" key="1">
    <source>
        <dbReference type="SAM" id="MobiDB-lite"/>
    </source>
</evidence>
<keyword evidence="4" id="KW-1185">Reference proteome</keyword>
<dbReference type="Pfam" id="PF08445">
    <property type="entry name" value="FR47"/>
    <property type="match status" value="1"/>
</dbReference>
<evidence type="ECO:0000259" key="2">
    <source>
        <dbReference type="PROSITE" id="PS51186"/>
    </source>
</evidence>